<evidence type="ECO:0000256" key="5">
    <source>
        <dbReference type="SAM" id="Phobius"/>
    </source>
</evidence>
<feature type="compositionally biased region" description="Pro residues" evidence="4">
    <location>
        <begin position="331"/>
        <end position="340"/>
    </location>
</feature>
<dbReference type="SUPFAM" id="SSF101447">
    <property type="entry name" value="Formin homology 2 domain (FH2 domain)"/>
    <property type="match status" value="1"/>
</dbReference>
<dbReference type="InterPro" id="IPR042201">
    <property type="entry name" value="FH2_Formin_sf"/>
</dbReference>
<sequence>MNMRKNLLLITIIMMLVSARLPKVSRGRPVAADSKLIESPEDMVEQILLNCGLNPTEMQTVVRSLDFSILLGILTDSAKTKLNRKFVNEVMHKKGETTLPNCQSKHIFLHVSGEDSHKNWYSEYFTSLYGRDTLSRRHLADQTSSGVLHAFDPSLAPVLVSLSSLDHNVESPSYSPPTSRSALASPSPLATFRYEFLQKSDSTMDYKLLPPEEHKNSESSPVVTVVIVVLTAAATSVITILFFFCCKRCLGNKYKGDRLKDESPLLTLNTRNFSGSSQESNGLVGAIQKDKIGHIVNLDGSGEAPASGTPSGNLASSTNASSNDISLMRLPLPPLKPPPGRKVAFTPSLPPPAPPPPIAKPKPGSPPPAPPKAAPPPPKVAPPHPSRVRRPSLLGPDHSDDTSTDAHAPKTKLKPLFWDKVSTNPENSMVWNEIKAGSFQFNEEMIETLFGYCYDDKGKNEHKKASSSKDPSQYIILLEPKKSQNLAISLKAMGVKVVDVSGALMEGNELPVELLQTLLRMEPNNDEELRIRSYAGDLSLLGPGEQFLKAILEIRCAFKRLDALLFMTSLEEDVSSIKESFACLEASG</sequence>
<evidence type="ECO:0000256" key="4">
    <source>
        <dbReference type="SAM" id="MobiDB-lite"/>
    </source>
</evidence>
<dbReference type="PANTHER" id="PTHR23213:SF269">
    <property type="entry name" value="FORMIN-LIKE PROTEIN 5"/>
    <property type="match status" value="1"/>
</dbReference>
<dbReference type="GO" id="GO:0051015">
    <property type="term" value="F:actin filament binding"/>
    <property type="evidence" value="ECO:0007669"/>
    <property type="project" value="InterPro"/>
</dbReference>
<feature type="domain" description="FH2" evidence="7">
    <location>
        <begin position="403"/>
        <end position="588"/>
    </location>
</feature>
<keyword evidence="5" id="KW-1133">Transmembrane helix</keyword>
<dbReference type="GO" id="GO:0045010">
    <property type="term" value="P:actin nucleation"/>
    <property type="evidence" value="ECO:0007669"/>
    <property type="project" value="InterPro"/>
</dbReference>
<dbReference type="EMBL" id="JANAVB010000799">
    <property type="protein sequence ID" value="KAJ6853376.1"/>
    <property type="molecule type" value="Genomic_DNA"/>
</dbReference>
<keyword evidence="5" id="KW-0812">Transmembrane</keyword>
<comment type="similarity">
    <text evidence="3">Belongs to the formin-like family. Class-I subfamily.</text>
</comment>
<protein>
    <submittedName>
        <fullName evidence="8">Formin-like protein 3</fullName>
    </submittedName>
</protein>
<evidence type="ECO:0000259" key="7">
    <source>
        <dbReference type="PROSITE" id="PS51444"/>
    </source>
</evidence>
<dbReference type="Pfam" id="PF02181">
    <property type="entry name" value="FH2"/>
    <property type="match status" value="1"/>
</dbReference>
<name>A0AAX6IJB7_IRIPA</name>
<keyword evidence="9" id="KW-1185">Reference proteome</keyword>
<dbReference type="AlphaFoldDB" id="A0AAX6IJB7"/>
<feature type="compositionally biased region" description="Polar residues" evidence="4">
    <location>
        <begin position="308"/>
        <end position="325"/>
    </location>
</feature>
<gene>
    <name evidence="8" type="ORF">M6B38_249985</name>
</gene>
<comment type="caution">
    <text evidence="8">The sequence shown here is derived from an EMBL/GenBank/DDBJ whole genome shotgun (WGS) entry which is preliminary data.</text>
</comment>
<reference evidence="8" key="2">
    <citation type="submission" date="2023-04" db="EMBL/GenBank/DDBJ databases">
        <authorList>
            <person name="Bruccoleri R.E."/>
            <person name="Oakeley E.J."/>
            <person name="Faust A.-M."/>
            <person name="Dessus-Babus S."/>
            <person name="Altorfer M."/>
            <person name="Burckhardt D."/>
            <person name="Oertli M."/>
            <person name="Naumann U."/>
            <person name="Petersen F."/>
            <person name="Wong J."/>
        </authorList>
    </citation>
    <scope>NUCLEOTIDE SEQUENCE</scope>
    <source>
        <strain evidence="8">GSM-AAB239-AS_SAM_17_03QT</strain>
        <tissue evidence="8">Leaf</tissue>
    </source>
</reference>
<dbReference type="GO" id="GO:0016020">
    <property type="term" value="C:membrane"/>
    <property type="evidence" value="ECO:0007669"/>
    <property type="project" value="UniProtKB-SubCell"/>
</dbReference>
<feature type="region of interest" description="Disordered" evidence="4">
    <location>
        <begin position="298"/>
        <end position="411"/>
    </location>
</feature>
<evidence type="ECO:0000256" key="6">
    <source>
        <dbReference type="SAM" id="SignalP"/>
    </source>
</evidence>
<keyword evidence="5" id="KW-0472">Membrane</keyword>
<dbReference type="PANTHER" id="PTHR23213">
    <property type="entry name" value="FORMIN-RELATED"/>
    <property type="match status" value="1"/>
</dbReference>
<evidence type="ECO:0000256" key="3">
    <source>
        <dbReference type="ARBA" id="ARBA00025793"/>
    </source>
</evidence>
<feature type="chain" id="PRO_5044016620" evidence="6">
    <location>
        <begin position="20"/>
        <end position="588"/>
    </location>
</feature>
<reference evidence="8" key="1">
    <citation type="journal article" date="2023" name="GigaByte">
        <title>Genome assembly of the bearded iris, Iris pallida Lam.</title>
        <authorList>
            <person name="Bruccoleri R.E."/>
            <person name="Oakeley E.J."/>
            <person name="Faust A.M.E."/>
            <person name="Altorfer M."/>
            <person name="Dessus-Babus S."/>
            <person name="Burckhardt D."/>
            <person name="Oertli M."/>
            <person name="Naumann U."/>
            <person name="Petersen F."/>
            <person name="Wong J."/>
        </authorList>
    </citation>
    <scope>NUCLEOTIDE SEQUENCE</scope>
    <source>
        <strain evidence="8">GSM-AAB239-AS_SAM_17_03QT</strain>
    </source>
</reference>
<dbReference type="PROSITE" id="PS51444">
    <property type="entry name" value="FH2"/>
    <property type="match status" value="1"/>
</dbReference>
<organism evidence="8 9">
    <name type="scientific">Iris pallida</name>
    <name type="common">Sweet iris</name>
    <dbReference type="NCBI Taxonomy" id="29817"/>
    <lineage>
        <taxon>Eukaryota</taxon>
        <taxon>Viridiplantae</taxon>
        <taxon>Streptophyta</taxon>
        <taxon>Embryophyta</taxon>
        <taxon>Tracheophyta</taxon>
        <taxon>Spermatophyta</taxon>
        <taxon>Magnoliopsida</taxon>
        <taxon>Liliopsida</taxon>
        <taxon>Asparagales</taxon>
        <taxon>Iridaceae</taxon>
        <taxon>Iridoideae</taxon>
        <taxon>Irideae</taxon>
        <taxon>Iris</taxon>
    </lineage>
</organism>
<evidence type="ECO:0000256" key="1">
    <source>
        <dbReference type="ARBA" id="ARBA00004167"/>
    </source>
</evidence>
<keyword evidence="2 6" id="KW-0732">Signal</keyword>
<dbReference type="InterPro" id="IPR027643">
    <property type="entry name" value="Formin-like_plant"/>
</dbReference>
<proteinExistence type="inferred from homology"/>
<comment type="subcellular location">
    <subcellularLocation>
        <location evidence="1">Membrane</location>
        <topology evidence="1">Single-pass membrane protein</topology>
    </subcellularLocation>
</comment>
<evidence type="ECO:0000313" key="8">
    <source>
        <dbReference type="EMBL" id="KAJ6853376.1"/>
    </source>
</evidence>
<feature type="compositionally biased region" description="Pro residues" evidence="4">
    <location>
        <begin position="348"/>
        <end position="385"/>
    </location>
</feature>
<evidence type="ECO:0000313" key="9">
    <source>
        <dbReference type="Proteomes" id="UP001140949"/>
    </source>
</evidence>
<feature type="signal peptide" evidence="6">
    <location>
        <begin position="1"/>
        <end position="19"/>
    </location>
</feature>
<evidence type="ECO:0000256" key="2">
    <source>
        <dbReference type="ARBA" id="ARBA00022729"/>
    </source>
</evidence>
<accession>A0AAX6IJB7</accession>
<dbReference type="Gene3D" id="1.20.58.2220">
    <property type="entry name" value="Formin, FH2 domain"/>
    <property type="match status" value="1"/>
</dbReference>
<feature type="transmembrane region" description="Helical" evidence="5">
    <location>
        <begin position="222"/>
        <end position="245"/>
    </location>
</feature>
<dbReference type="Proteomes" id="UP001140949">
    <property type="component" value="Unassembled WGS sequence"/>
</dbReference>
<dbReference type="InterPro" id="IPR015425">
    <property type="entry name" value="FH2_Formin"/>
</dbReference>